<dbReference type="Proteomes" id="UP000004169">
    <property type="component" value="Unassembled WGS sequence"/>
</dbReference>
<organism evidence="1 2">
    <name type="scientific">Magnetospirillum molischianum DSM 120</name>
    <dbReference type="NCBI Taxonomy" id="1150626"/>
    <lineage>
        <taxon>Bacteria</taxon>
        <taxon>Pseudomonadati</taxon>
        <taxon>Pseudomonadota</taxon>
        <taxon>Alphaproteobacteria</taxon>
        <taxon>Rhodospirillales</taxon>
        <taxon>Rhodospirillaceae</taxon>
        <taxon>Magnetospirillum</taxon>
    </lineage>
</organism>
<accession>H8FY65</accession>
<dbReference type="RefSeq" id="WP_002731384.1">
    <property type="nucleotide sequence ID" value="NZ_CAHP01000060.1"/>
</dbReference>
<proteinExistence type="predicted"/>
<keyword evidence="2" id="KW-1185">Reference proteome</keyword>
<evidence type="ECO:0000313" key="2">
    <source>
        <dbReference type="Proteomes" id="UP000004169"/>
    </source>
</evidence>
<protein>
    <submittedName>
        <fullName evidence="1">Uncharacterized protein</fullName>
    </submittedName>
</protein>
<gene>
    <name evidence="1" type="ORF">PHAMO_80094</name>
</gene>
<dbReference type="STRING" id="1150626.PHAMO_80094"/>
<comment type="caution">
    <text evidence="1">The sequence shown here is derived from an EMBL/GenBank/DDBJ whole genome shotgun (WGS) entry which is preliminary data.</text>
</comment>
<dbReference type="OrthoDB" id="1625600at2"/>
<sequence length="320" mass="32936">MQSYTEITDTMTLTASRPLLLNNDKSIMSCFSGTAFPTINLQVGMLCLRTDTWQLWQLKDATPTWVLIADISKTYLSKETADTYYAALAHNHNSTYAALVHNHDGGAITAGTVASARLPAPLQQITAAVNWGAVTIGGVNGGWAGINFSGTGMYFLVGGDSHGFWTGSAWKWHVNNGVLSVGVVPVANVSGLGSAATCNTGTAVGNVPAVQADGKLPASVIPVDLSSRVAKSGDTMTGQLNGTVFKSTGASSASTGFKISTGADLGALFKDINYTAVQTVSISNPEGWCGQPTSLSVSGGISGNNLSLGINCNCLCNCGG</sequence>
<reference evidence="1 2" key="1">
    <citation type="journal article" date="2012" name="J. Bacteriol.">
        <title>Draft Genome Sequence of the Purple Photosynthetic Bacterium Phaeospirillum molischianum DSM120, a Particularly Versatile Bacterium.</title>
        <authorList>
            <person name="Duquesne K."/>
            <person name="Prima V."/>
            <person name="Ji B."/>
            <person name="Rouy Z."/>
            <person name="Medigue C."/>
            <person name="Talla E."/>
            <person name="Sturgis J.N."/>
        </authorList>
    </citation>
    <scope>NUCLEOTIDE SEQUENCE [LARGE SCALE GENOMIC DNA]</scope>
    <source>
        <strain evidence="2">DSM120</strain>
    </source>
</reference>
<dbReference type="EMBL" id="CAHP01000060">
    <property type="protein sequence ID" value="CCG43303.1"/>
    <property type="molecule type" value="Genomic_DNA"/>
</dbReference>
<dbReference type="AlphaFoldDB" id="H8FY65"/>
<evidence type="ECO:0000313" key="1">
    <source>
        <dbReference type="EMBL" id="CCG43303.1"/>
    </source>
</evidence>
<name>H8FY65_MAGML</name>